<gene>
    <name evidence="2" type="ORF">A3C17_02645</name>
</gene>
<dbReference type="Proteomes" id="UP000177097">
    <property type="component" value="Unassembled WGS sequence"/>
</dbReference>
<name>A0A1F7TZZ7_9BACT</name>
<dbReference type="AlphaFoldDB" id="A0A1F7TZZ7"/>
<feature type="transmembrane region" description="Helical" evidence="1">
    <location>
        <begin position="50"/>
        <end position="68"/>
    </location>
</feature>
<accession>A0A1F7TZZ7</accession>
<evidence type="ECO:0000313" key="3">
    <source>
        <dbReference type="Proteomes" id="UP000177097"/>
    </source>
</evidence>
<feature type="transmembrane region" description="Helical" evidence="1">
    <location>
        <begin position="252"/>
        <end position="274"/>
    </location>
</feature>
<keyword evidence="1" id="KW-1133">Transmembrane helix</keyword>
<keyword evidence="1" id="KW-0812">Transmembrane</keyword>
<sequence length="282" mass="31666">MTNFDHTIFAPFLPALKAQTAVMAHLTSQRVSAERFLVYQFDKELHKAEMAGYVITTMLILVIGSLGYASGQNTDVHPMWPGMFGGLLGLLIGWMSLRLLRGQHSRYVHHPDETSSGFLALGMVNKWTVKALKAIPDSEWERMRRHEPDLTKKRYMRPGGRSTDKELSTLMKMTPAKFALVAKLKRVQRVAAWSILLAVISFFTDTDFFFFLGWFLAGVWIVLEMSIGFIERRIGAFTAASEVEILGLPARFTAAVLIPIFSLLFLLPGVLGMLNALGIDVW</sequence>
<evidence type="ECO:0000256" key="1">
    <source>
        <dbReference type="SAM" id="Phobius"/>
    </source>
</evidence>
<feature type="transmembrane region" description="Helical" evidence="1">
    <location>
        <begin position="187"/>
        <end position="203"/>
    </location>
</feature>
<dbReference type="STRING" id="1802389.A3C17_02645"/>
<organism evidence="2 3">
    <name type="scientific">Candidatus Uhrbacteria bacterium RIFCSPHIGHO2_02_FULL_53_13</name>
    <dbReference type="NCBI Taxonomy" id="1802389"/>
    <lineage>
        <taxon>Bacteria</taxon>
        <taxon>Candidatus Uhriibacteriota</taxon>
    </lineage>
</organism>
<protein>
    <submittedName>
        <fullName evidence="2">Uncharacterized protein</fullName>
    </submittedName>
</protein>
<feature type="transmembrane region" description="Helical" evidence="1">
    <location>
        <begin position="209"/>
        <end position="231"/>
    </location>
</feature>
<reference evidence="2 3" key="1">
    <citation type="journal article" date="2016" name="Nat. Commun.">
        <title>Thousands of microbial genomes shed light on interconnected biogeochemical processes in an aquifer system.</title>
        <authorList>
            <person name="Anantharaman K."/>
            <person name="Brown C.T."/>
            <person name="Hug L.A."/>
            <person name="Sharon I."/>
            <person name="Castelle C.J."/>
            <person name="Probst A.J."/>
            <person name="Thomas B.C."/>
            <person name="Singh A."/>
            <person name="Wilkins M.J."/>
            <person name="Karaoz U."/>
            <person name="Brodie E.L."/>
            <person name="Williams K.H."/>
            <person name="Hubbard S.S."/>
            <person name="Banfield J.F."/>
        </authorList>
    </citation>
    <scope>NUCLEOTIDE SEQUENCE [LARGE SCALE GENOMIC DNA]</scope>
</reference>
<dbReference type="EMBL" id="MGDX01000010">
    <property type="protein sequence ID" value="OGL71581.1"/>
    <property type="molecule type" value="Genomic_DNA"/>
</dbReference>
<feature type="transmembrane region" description="Helical" evidence="1">
    <location>
        <begin position="80"/>
        <end position="100"/>
    </location>
</feature>
<evidence type="ECO:0000313" key="2">
    <source>
        <dbReference type="EMBL" id="OGL71581.1"/>
    </source>
</evidence>
<keyword evidence="1" id="KW-0472">Membrane</keyword>
<comment type="caution">
    <text evidence="2">The sequence shown here is derived from an EMBL/GenBank/DDBJ whole genome shotgun (WGS) entry which is preliminary data.</text>
</comment>
<proteinExistence type="predicted"/>